<accession>A0A7X0M7E9</accession>
<protein>
    <submittedName>
        <fullName evidence="1">Uncharacterized protein</fullName>
    </submittedName>
</protein>
<dbReference type="AlphaFoldDB" id="A0A7X0M7E9"/>
<evidence type="ECO:0000313" key="2">
    <source>
        <dbReference type="Proteomes" id="UP000555564"/>
    </source>
</evidence>
<comment type="caution">
    <text evidence="1">The sequence shown here is derived from an EMBL/GenBank/DDBJ whole genome shotgun (WGS) entry which is preliminary data.</text>
</comment>
<dbReference type="Proteomes" id="UP000555564">
    <property type="component" value="Unassembled WGS sequence"/>
</dbReference>
<organism evidence="1 2">
    <name type="scientific">Sphaerisporangium rubeum</name>
    <dbReference type="NCBI Taxonomy" id="321317"/>
    <lineage>
        <taxon>Bacteria</taxon>
        <taxon>Bacillati</taxon>
        <taxon>Actinomycetota</taxon>
        <taxon>Actinomycetes</taxon>
        <taxon>Streptosporangiales</taxon>
        <taxon>Streptosporangiaceae</taxon>
        <taxon>Sphaerisporangium</taxon>
    </lineage>
</organism>
<dbReference type="RefSeq" id="WP_184983003.1">
    <property type="nucleotide sequence ID" value="NZ_BAAALO010000086.1"/>
</dbReference>
<keyword evidence="2" id="KW-1185">Reference proteome</keyword>
<name>A0A7X0M7E9_9ACTN</name>
<dbReference type="EMBL" id="JACHIU010000001">
    <property type="protein sequence ID" value="MBB6474470.1"/>
    <property type="molecule type" value="Genomic_DNA"/>
</dbReference>
<sequence length="246" mass="25968">MGQQRLLTAVGVVLAVLIGGAGLTYVVSRVGVHEPPVEQGGSAADIGLPHPEEYQAWPSPALFGPIADRAADRTPLRAEEVFAVRTVKSDKLTLKLLNRRLDDCAPAMWGGSALASLAGTGCTQAVRGLYLSADRRYVAQYTLFNMADAKKAAEFVQHMATLYRGGGWVRALESDAATFAVDGYAEGSGYAMGHYAGFVWVARADGQEPTVKDDFVSLTLAARAAEKVVYRRVVAVTGPSPAPAAG</sequence>
<reference evidence="1 2" key="1">
    <citation type="submission" date="2020-08" db="EMBL/GenBank/DDBJ databases">
        <title>Sequencing the genomes of 1000 actinobacteria strains.</title>
        <authorList>
            <person name="Klenk H.-P."/>
        </authorList>
    </citation>
    <scope>NUCLEOTIDE SEQUENCE [LARGE SCALE GENOMIC DNA]</scope>
    <source>
        <strain evidence="1 2">DSM 44936</strain>
    </source>
</reference>
<evidence type="ECO:0000313" key="1">
    <source>
        <dbReference type="EMBL" id="MBB6474470.1"/>
    </source>
</evidence>
<gene>
    <name evidence="1" type="ORF">BJ992_003901</name>
</gene>
<proteinExistence type="predicted"/>